<dbReference type="GO" id="GO:0004803">
    <property type="term" value="F:transposase activity"/>
    <property type="evidence" value="ECO:0007669"/>
    <property type="project" value="InterPro"/>
</dbReference>
<dbReference type="GO" id="GO:0003677">
    <property type="term" value="F:DNA binding"/>
    <property type="evidence" value="ECO:0007669"/>
    <property type="project" value="InterPro"/>
</dbReference>
<evidence type="ECO:0000313" key="1">
    <source>
        <dbReference type="EMBL" id="GGZ76903.1"/>
    </source>
</evidence>
<evidence type="ECO:0000313" key="2">
    <source>
        <dbReference type="Proteomes" id="UP000623010"/>
    </source>
</evidence>
<name>A0A918QYL3_9ACTN</name>
<keyword evidence="2" id="KW-1185">Reference proteome</keyword>
<dbReference type="GO" id="GO:0006313">
    <property type="term" value="P:DNA transposition"/>
    <property type="evidence" value="ECO:0007669"/>
    <property type="project" value="InterPro"/>
</dbReference>
<accession>A0A918QYL3</accession>
<dbReference type="InterPro" id="IPR002514">
    <property type="entry name" value="Transposase_8"/>
</dbReference>
<dbReference type="EMBL" id="BMWH01000003">
    <property type="protein sequence ID" value="GGZ76903.1"/>
    <property type="molecule type" value="Genomic_DNA"/>
</dbReference>
<organism evidence="1 2">
    <name type="scientific">Streptomyces echinoruber</name>
    <dbReference type="NCBI Taxonomy" id="68898"/>
    <lineage>
        <taxon>Bacteria</taxon>
        <taxon>Bacillati</taxon>
        <taxon>Actinomycetota</taxon>
        <taxon>Actinomycetes</taxon>
        <taxon>Kitasatosporales</taxon>
        <taxon>Streptomycetaceae</taxon>
        <taxon>Streptomyces</taxon>
    </lineage>
</organism>
<protein>
    <recommendedName>
        <fullName evidence="3">Transposase</fullName>
    </recommendedName>
</protein>
<dbReference type="RefSeq" id="WP_190056360.1">
    <property type="nucleotide sequence ID" value="NZ_BMWH01000003.1"/>
</dbReference>
<dbReference type="InterPro" id="IPR036388">
    <property type="entry name" value="WH-like_DNA-bd_sf"/>
</dbReference>
<comment type="caution">
    <text evidence="1">The sequence shown here is derived from an EMBL/GenBank/DDBJ whole genome shotgun (WGS) entry which is preliminary data.</text>
</comment>
<dbReference type="AlphaFoldDB" id="A0A918QYL3"/>
<evidence type="ECO:0008006" key="3">
    <source>
        <dbReference type="Google" id="ProtNLM"/>
    </source>
</evidence>
<dbReference type="Pfam" id="PF01527">
    <property type="entry name" value="HTH_Tnp_1"/>
    <property type="match status" value="1"/>
</dbReference>
<gene>
    <name evidence="1" type="ORF">GCM10010389_13260</name>
</gene>
<dbReference type="SUPFAM" id="SSF102405">
    <property type="entry name" value="MCP/YpsA-like"/>
    <property type="match status" value="1"/>
</dbReference>
<dbReference type="Gene3D" id="3.40.50.450">
    <property type="match status" value="1"/>
</dbReference>
<sequence>MREVRATGRLIAHVAKDLGIHKEALRDWVRQAEADAGERDDRLTTAERKLDPAGLVGISCIADGPDAWFAEAVLEHGGSLEVVVPAEQYRESLPESHWPVYDELMRRAAEVHRTGMTASDAHAHMAGSEVLVDLADMVFAVWDGKPARGYGGTADVVSYAQRNGVPVRVLWPEGASR</sequence>
<dbReference type="Gene3D" id="1.10.10.10">
    <property type="entry name" value="Winged helix-like DNA-binding domain superfamily/Winged helix DNA-binding domain"/>
    <property type="match status" value="1"/>
</dbReference>
<dbReference type="Proteomes" id="UP000623010">
    <property type="component" value="Unassembled WGS sequence"/>
</dbReference>
<proteinExistence type="predicted"/>
<reference evidence="1" key="2">
    <citation type="submission" date="2020-09" db="EMBL/GenBank/DDBJ databases">
        <authorList>
            <person name="Sun Q."/>
            <person name="Ohkuma M."/>
        </authorList>
    </citation>
    <scope>NUCLEOTIDE SEQUENCE</scope>
    <source>
        <strain evidence="1">JCM 5016</strain>
    </source>
</reference>
<reference evidence="1" key="1">
    <citation type="journal article" date="2014" name="Int. J. Syst. Evol. Microbiol.">
        <title>Complete genome sequence of Corynebacterium casei LMG S-19264T (=DSM 44701T), isolated from a smear-ripened cheese.</title>
        <authorList>
            <consortium name="US DOE Joint Genome Institute (JGI-PGF)"/>
            <person name="Walter F."/>
            <person name="Albersmeier A."/>
            <person name="Kalinowski J."/>
            <person name="Ruckert C."/>
        </authorList>
    </citation>
    <scope>NUCLEOTIDE SEQUENCE</scope>
    <source>
        <strain evidence="1">JCM 5016</strain>
    </source>
</reference>